<feature type="binding site" evidence="2">
    <location>
        <position position="132"/>
    </location>
    <ligand>
        <name>Zn(2+)</name>
        <dbReference type="ChEBI" id="CHEBI:29105"/>
        <label>2</label>
    </ligand>
</feature>
<dbReference type="EMBL" id="FUZT01000011">
    <property type="protein sequence ID" value="SKC84527.1"/>
    <property type="molecule type" value="Genomic_DNA"/>
</dbReference>
<dbReference type="NCBIfam" id="NF006042">
    <property type="entry name" value="PRK08185.1"/>
    <property type="match status" value="1"/>
</dbReference>
<evidence type="ECO:0000313" key="3">
    <source>
        <dbReference type="EMBL" id="SKC84527.1"/>
    </source>
</evidence>
<evidence type="ECO:0000256" key="1">
    <source>
        <dbReference type="PIRSR" id="PIRSR001359-1"/>
    </source>
</evidence>
<feature type="binding site" evidence="2">
    <location>
        <position position="178"/>
    </location>
    <ligand>
        <name>Zn(2+)</name>
        <dbReference type="ChEBI" id="CHEBI:29105"/>
        <label>1</label>
        <note>catalytic</note>
    </ligand>
</feature>
<keyword evidence="2" id="KW-0479">Metal-binding</keyword>
<keyword evidence="4" id="KW-1185">Reference proteome</keyword>
<evidence type="ECO:0000313" key="4">
    <source>
        <dbReference type="Proteomes" id="UP000190285"/>
    </source>
</evidence>
<sequence length="288" mass="31808">MLMNMKELLKVAKDNNFAVGAFNICDSLLFKCVIEAAEENNAPVIVELAPPEFQYVTDEFFEFVIKRLMKSPVPCVLHLDHGKTLEDCIRAIRCGFTSVMIDGSQLPYEDNIAISKKVAEIAHCVGVSVEGEIGTIGALNDSVEGGVEKVTYTQPEEVLDFISRTGVDSLAIAIGTAHGIYPEGMVPKLRLDILKDINTKTSHPLVLHGGSSNKDEEIAGACLNGICKVNIASDYRRAFFSNVKKTLNEKNCFWTPDVFEDAVIEAKKVITHKMTLFNCINKANCYRR</sequence>
<dbReference type="STRING" id="36842.SAMN02194393_04149"/>
<evidence type="ECO:0000256" key="2">
    <source>
        <dbReference type="PIRSR" id="PIRSR001359-3"/>
    </source>
</evidence>
<dbReference type="InterPro" id="IPR050246">
    <property type="entry name" value="Class_II_FBP_aldolase"/>
</dbReference>
<dbReference type="PIRSF" id="PIRSF001359">
    <property type="entry name" value="F_bP_aldolase_II"/>
    <property type="match status" value="1"/>
</dbReference>
<dbReference type="CDD" id="cd00947">
    <property type="entry name" value="TBP_aldolase_IIB"/>
    <property type="match status" value="1"/>
</dbReference>
<gene>
    <name evidence="3" type="ORF">SAMN02194393_04149</name>
</gene>
<dbReference type="OrthoDB" id="9803995at2"/>
<dbReference type="NCBIfam" id="TIGR00167">
    <property type="entry name" value="cbbA"/>
    <property type="match status" value="1"/>
</dbReference>
<dbReference type="InterPro" id="IPR000771">
    <property type="entry name" value="FBA_II"/>
</dbReference>
<dbReference type="Pfam" id="PF01116">
    <property type="entry name" value="F_bP_aldolase"/>
    <property type="match status" value="1"/>
</dbReference>
<dbReference type="GO" id="GO:0016832">
    <property type="term" value="F:aldehyde-lyase activity"/>
    <property type="evidence" value="ECO:0007669"/>
    <property type="project" value="InterPro"/>
</dbReference>
<proteinExistence type="predicted"/>
<accession>A0A1T5M8G5</accession>
<comment type="cofactor">
    <cofactor evidence="2">
        <name>Zn(2+)</name>
        <dbReference type="ChEBI" id="CHEBI:29105"/>
    </cofactor>
    <text evidence="2">Binds 2 Zn(2+) ions per subunit. One is catalytic and the other provides a structural contribution.</text>
</comment>
<dbReference type="Proteomes" id="UP000190285">
    <property type="component" value="Unassembled WGS sequence"/>
</dbReference>
<feature type="binding site" evidence="2">
    <location>
        <position position="81"/>
    </location>
    <ligand>
        <name>Zn(2+)</name>
        <dbReference type="ChEBI" id="CHEBI:29105"/>
        <label>1</label>
        <note>catalytic</note>
    </ligand>
</feature>
<dbReference type="PANTHER" id="PTHR30304:SF0">
    <property type="entry name" value="D-TAGATOSE-1,6-BISPHOSPHATE ALDOLASE SUBUNIT GATY-RELATED"/>
    <property type="match status" value="1"/>
</dbReference>
<dbReference type="GO" id="GO:0008270">
    <property type="term" value="F:zinc ion binding"/>
    <property type="evidence" value="ECO:0007669"/>
    <property type="project" value="InterPro"/>
</dbReference>
<name>A0A1T5M8G5_9FIRM</name>
<feature type="binding site" evidence="2">
    <location>
        <position position="102"/>
    </location>
    <ligand>
        <name>Zn(2+)</name>
        <dbReference type="ChEBI" id="CHEBI:29105"/>
        <label>2</label>
    </ligand>
</feature>
<dbReference type="SUPFAM" id="SSF51569">
    <property type="entry name" value="Aldolase"/>
    <property type="match status" value="1"/>
</dbReference>
<keyword evidence="2" id="KW-0862">Zinc</keyword>
<dbReference type="InterPro" id="IPR013785">
    <property type="entry name" value="Aldolase_TIM"/>
</dbReference>
<reference evidence="3 4" key="1">
    <citation type="submission" date="2017-02" db="EMBL/GenBank/DDBJ databases">
        <authorList>
            <person name="Peterson S.W."/>
        </authorList>
    </citation>
    <scope>NUCLEOTIDE SEQUENCE [LARGE SCALE GENOMIC DNA]</scope>
    <source>
        <strain evidence="3 4">M1</strain>
    </source>
</reference>
<protein>
    <submittedName>
        <fullName evidence="3">Fructose-bisphosphate aldolase, class II</fullName>
    </submittedName>
</protein>
<dbReference type="AlphaFoldDB" id="A0A1T5M8G5"/>
<dbReference type="PANTHER" id="PTHR30304">
    <property type="entry name" value="D-TAGATOSE-1,6-BISPHOSPHATE ALDOLASE"/>
    <property type="match status" value="1"/>
</dbReference>
<feature type="active site" description="Proton donor" evidence="1">
    <location>
        <position position="80"/>
    </location>
</feature>
<dbReference type="Gene3D" id="3.20.20.70">
    <property type="entry name" value="Aldolase class I"/>
    <property type="match status" value="1"/>
</dbReference>
<feature type="binding site" evidence="2">
    <location>
        <position position="208"/>
    </location>
    <ligand>
        <name>Zn(2+)</name>
        <dbReference type="ChEBI" id="CHEBI:29105"/>
        <label>1</label>
        <note>catalytic</note>
    </ligand>
</feature>
<organism evidence="3 4">
    <name type="scientific">Maledivibacter halophilus</name>
    <dbReference type="NCBI Taxonomy" id="36842"/>
    <lineage>
        <taxon>Bacteria</taxon>
        <taxon>Bacillati</taxon>
        <taxon>Bacillota</taxon>
        <taxon>Clostridia</taxon>
        <taxon>Peptostreptococcales</taxon>
        <taxon>Caminicellaceae</taxon>
        <taxon>Maledivibacter</taxon>
    </lineage>
</organism>
<dbReference type="GO" id="GO:0005975">
    <property type="term" value="P:carbohydrate metabolic process"/>
    <property type="evidence" value="ECO:0007669"/>
    <property type="project" value="InterPro"/>
</dbReference>